<gene>
    <name evidence="2" type="ORF">EV207_1381</name>
</gene>
<keyword evidence="3" id="KW-1185">Reference proteome</keyword>
<dbReference type="RefSeq" id="WP_165887006.1">
    <property type="nucleotide sequence ID" value="NZ_SLXK01000038.1"/>
</dbReference>
<proteinExistence type="predicted"/>
<feature type="domain" description="Mannosyl-glycoprotein endo-beta-N-acetylglucosamidase-like" evidence="1">
    <location>
        <begin position="22"/>
        <end position="146"/>
    </location>
</feature>
<organism evidence="2 3">
    <name type="scientific">Scopulibacillus darangshiensis</name>
    <dbReference type="NCBI Taxonomy" id="442528"/>
    <lineage>
        <taxon>Bacteria</taxon>
        <taxon>Bacillati</taxon>
        <taxon>Bacillota</taxon>
        <taxon>Bacilli</taxon>
        <taxon>Bacillales</taxon>
        <taxon>Sporolactobacillaceae</taxon>
        <taxon>Scopulibacillus</taxon>
    </lineage>
</organism>
<protein>
    <submittedName>
        <fullName evidence="2">Mannosyl-glycoprotein endo-beta-N-acetylglucosaminidase</fullName>
    </submittedName>
</protein>
<dbReference type="Pfam" id="PF01832">
    <property type="entry name" value="Glucosaminidase"/>
    <property type="match status" value="1"/>
</dbReference>
<evidence type="ECO:0000313" key="2">
    <source>
        <dbReference type="EMBL" id="TCP21916.1"/>
    </source>
</evidence>
<dbReference type="AlphaFoldDB" id="A0A4V2SL39"/>
<accession>A0A4V2SL39</accession>
<reference evidence="2 3" key="1">
    <citation type="submission" date="2019-03" db="EMBL/GenBank/DDBJ databases">
        <title>Genomic Encyclopedia of Type Strains, Phase IV (KMG-IV): sequencing the most valuable type-strain genomes for metagenomic binning, comparative biology and taxonomic classification.</title>
        <authorList>
            <person name="Goeker M."/>
        </authorList>
    </citation>
    <scope>NUCLEOTIDE SEQUENCE [LARGE SCALE GENOMIC DNA]</scope>
    <source>
        <strain evidence="2 3">DSM 19377</strain>
    </source>
</reference>
<dbReference type="Proteomes" id="UP000295416">
    <property type="component" value="Unassembled WGS sequence"/>
</dbReference>
<comment type="caution">
    <text evidence="2">The sequence shown here is derived from an EMBL/GenBank/DDBJ whole genome shotgun (WGS) entry which is preliminary data.</text>
</comment>
<name>A0A4V2SL39_9BACL</name>
<sequence>MTPEQMNNFVKRVNPDANTLGEYYKRFGAYYGIKGDIAFAQALLETDYFRFTGIAKKGQNNFAGIGATDPEHPGASFDTPREGVLAHIQHLFAYASLDAIPSNYPLIDPRFDLVKRGSATTWLDLNGKWAVPGDGYGEAILRIYKQIITTLPKGGLHKGYKPKLPAGV</sequence>
<evidence type="ECO:0000313" key="3">
    <source>
        <dbReference type="Proteomes" id="UP000295416"/>
    </source>
</evidence>
<evidence type="ECO:0000259" key="1">
    <source>
        <dbReference type="Pfam" id="PF01832"/>
    </source>
</evidence>
<dbReference type="EMBL" id="SLXK01000038">
    <property type="protein sequence ID" value="TCP21916.1"/>
    <property type="molecule type" value="Genomic_DNA"/>
</dbReference>
<dbReference type="GO" id="GO:0004040">
    <property type="term" value="F:amidase activity"/>
    <property type="evidence" value="ECO:0007669"/>
    <property type="project" value="InterPro"/>
</dbReference>
<dbReference type="InterPro" id="IPR002901">
    <property type="entry name" value="MGlyc_endo_b_GlcNAc-like_dom"/>
</dbReference>